<dbReference type="InterPro" id="IPR006212">
    <property type="entry name" value="Furin_repeat"/>
</dbReference>
<gene>
    <name evidence="2" type="primary">Contig4241.g4546</name>
    <name evidence="2" type="ORF">STYLEM_1875</name>
</gene>
<organism evidence="2 3">
    <name type="scientific">Stylonychia lemnae</name>
    <name type="common">Ciliate</name>
    <dbReference type="NCBI Taxonomy" id="5949"/>
    <lineage>
        <taxon>Eukaryota</taxon>
        <taxon>Sar</taxon>
        <taxon>Alveolata</taxon>
        <taxon>Ciliophora</taxon>
        <taxon>Intramacronucleata</taxon>
        <taxon>Spirotrichea</taxon>
        <taxon>Stichotrichia</taxon>
        <taxon>Sporadotrichida</taxon>
        <taxon>Oxytrichidae</taxon>
        <taxon>Stylonychinae</taxon>
        <taxon>Stylonychia</taxon>
    </lineage>
</organism>
<feature type="chain" id="PRO_5001728968" description="Right handed beta helix domain-containing protein" evidence="1">
    <location>
        <begin position="33"/>
        <end position="376"/>
    </location>
</feature>
<dbReference type="Proteomes" id="UP000039865">
    <property type="component" value="Unassembled WGS sequence"/>
</dbReference>
<proteinExistence type="predicted"/>
<feature type="signal peptide" evidence="1">
    <location>
        <begin position="1"/>
        <end position="32"/>
    </location>
</feature>
<protein>
    <recommendedName>
        <fullName evidence="4">Right handed beta helix domain-containing protein</fullName>
    </recommendedName>
</protein>
<evidence type="ECO:0000256" key="1">
    <source>
        <dbReference type="SAM" id="SignalP"/>
    </source>
</evidence>
<evidence type="ECO:0008006" key="4">
    <source>
        <dbReference type="Google" id="ProtNLM"/>
    </source>
</evidence>
<dbReference type="EMBL" id="CCKQ01001803">
    <property type="protein sequence ID" value="CDW72908.1"/>
    <property type="molecule type" value="Genomic_DNA"/>
</dbReference>
<keyword evidence="1" id="KW-0732">Signal</keyword>
<evidence type="ECO:0000313" key="3">
    <source>
        <dbReference type="Proteomes" id="UP000039865"/>
    </source>
</evidence>
<name>A0A077ZSP8_STYLE</name>
<reference evidence="2 3" key="1">
    <citation type="submission" date="2014-06" db="EMBL/GenBank/DDBJ databases">
        <authorList>
            <person name="Swart Estienne"/>
        </authorList>
    </citation>
    <scope>NUCLEOTIDE SEQUENCE [LARGE SCALE GENOMIC DNA]</scope>
    <source>
        <strain evidence="2 3">130c</strain>
    </source>
</reference>
<dbReference type="SUPFAM" id="SSF57184">
    <property type="entry name" value="Growth factor receptor domain"/>
    <property type="match status" value="1"/>
</dbReference>
<dbReference type="AlphaFoldDB" id="A0A077ZSP8"/>
<dbReference type="OrthoDB" id="2412841at2759"/>
<evidence type="ECO:0000313" key="2">
    <source>
        <dbReference type="EMBL" id="CDW72908.1"/>
    </source>
</evidence>
<dbReference type="InParanoid" id="A0A077ZSP8"/>
<dbReference type="CDD" id="cd00064">
    <property type="entry name" value="FU"/>
    <property type="match status" value="1"/>
</dbReference>
<keyword evidence="3" id="KW-1185">Reference proteome</keyword>
<dbReference type="InterPro" id="IPR009030">
    <property type="entry name" value="Growth_fac_rcpt_cys_sf"/>
</dbReference>
<accession>A0A077ZSP8</accession>
<sequence length="376" mass="43415">MMISNINILTSRYHIIVQICVLLTTLLQSARTQLCSKGYYYENTVEQCKSSDPSQCLTCPQDKNDQALVYRNLKDWTCVEQCPLDTLPISVTHHELDSGLFSYCRGKSYYVDPSSSLSNIELGTIEYPFKQLDDPFREIFNQLSWLGEEFIIYLRQGSNLTIHSEQMPLVLANSKVTIRPYYVYQKQSQIIQELYAKVMISSGSYTRKLSNFNPTLIRNNQSVQAYNYQNAITRGIISAQFHQVTKYKIVTYNSDLMIMDIQFSELGYVDQIANSLVFAYYAPYRWIHFKNCQFNLKQMIFMTTEGANFKLEQSSIDLTSISRLLSHSSINNCLLYGQENVSNNIFIENNNFFGQNTGIGYQHLIYISSQSNITFT</sequence>